<gene>
    <name evidence="2" type="ORF">CEXT_651371</name>
</gene>
<sequence length="95" mass="10521">MSRDLKGNCEGPTPDTSKGIHVTGEGKKKKKMNPIIWVRCLPFYSEIDHALFRAGNHPPAPPPPPFRCGTQTMIGSYVSQRSIVASSAHRLHWTP</sequence>
<reference evidence="2 3" key="1">
    <citation type="submission" date="2021-06" db="EMBL/GenBank/DDBJ databases">
        <title>Caerostris extrusa draft genome.</title>
        <authorList>
            <person name="Kono N."/>
            <person name="Arakawa K."/>
        </authorList>
    </citation>
    <scope>NUCLEOTIDE SEQUENCE [LARGE SCALE GENOMIC DNA]</scope>
</reference>
<comment type="caution">
    <text evidence="2">The sequence shown here is derived from an EMBL/GenBank/DDBJ whole genome shotgun (WGS) entry which is preliminary data.</text>
</comment>
<dbReference type="EMBL" id="BPLR01010793">
    <property type="protein sequence ID" value="GIY42021.1"/>
    <property type="molecule type" value="Genomic_DNA"/>
</dbReference>
<dbReference type="AlphaFoldDB" id="A0AAV4T956"/>
<proteinExistence type="predicted"/>
<dbReference type="Proteomes" id="UP001054945">
    <property type="component" value="Unassembled WGS sequence"/>
</dbReference>
<protein>
    <submittedName>
        <fullName evidence="2">Uncharacterized protein</fullName>
    </submittedName>
</protein>
<evidence type="ECO:0000256" key="1">
    <source>
        <dbReference type="SAM" id="MobiDB-lite"/>
    </source>
</evidence>
<evidence type="ECO:0000313" key="2">
    <source>
        <dbReference type="EMBL" id="GIY42021.1"/>
    </source>
</evidence>
<accession>A0AAV4T956</accession>
<name>A0AAV4T956_CAEEX</name>
<keyword evidence="3" id="KW-1185">Reference proteome</keyword>
<evidence type="ECO:0000313" key="3">
    <source>
        <dbReference type="Proteomes" id="UP001054945"/>
    </source>
</evidence>
<organism evidence="2 3">
    <name type="scientific">Caerostris extrusa</name>
    <name type="common">Bark spider</name>
    <name type="synonym">Caerostris bankana</name>
    <dbReference type="NCBI Taxonomy" id="172846"/>
    <lineage>
        <taxon>Eukaryota</taxon>
        <taxon>Metazoa</taxon>
        <taxon>Ecdysozoa</taxon>
        <taxon>Arthropoda</taxon>
        <taxon>Chelicerata</taxon>
        <taxon>Arachnida</taxon>
        <taxon>Araneae</taxon>
        <taxon>Araneomorphae</taxon>
        <taxon>Entelegynae</taxon>
        <taxon>Araneoidea</taxon>
        <taxon>Araneidae</taxon>
        <taxon>Caerostris</taxon>
    </lineage>
</organism>
<feature type="region of interest" description="Disordered" evidence="1">
    <location>
        <begin position="1"/>
        <end position="27"/>
    </location>
</feature>